<reference evidence="1 2" key="1">
    <citation type="submission" date="2009-07" db="EMBL/GenBank/DDBJ databases">
        <title>Complete sequence of Pectobacterium carotovorum subsp. carotovorum PC1.</title>
        <authorList>
            <consortium name="US DOE Joint Genome Institute"/>
            <person name="Lucas S."/>
            <person name="Copeland A."/>
            <person name="Lapidus A."/>
            <person name="Glavina del Rio T."/>
            <person name="Tice H."/>
            <person name="Bruce D."/>
            <person name="Goodwin L."/>
            <person name="Pitluck S."/>
            <person name="Munk A.C."/>
            <person name="Brettin T."/>
            <person name="Detter J.C."/>
            <person name="Han C."/>
            <person name="Tapia R."/>
            <person name="Larimer F."/>
            <person name="Land M."/>
            <person name="Hauser L."/>
            <person name="Kyrpides N."/>
            <person name="Mikhailova N."/>
            <person name="Balakrishnan V."/>
            <person name="Glasner J."/>
            <person name="Perna N.T."/>
        </authorList>
    </citation>
    <scope>NUCLEOTIDE SEQUENCE [LARGE SCALE GENOMIC DNA]</scope>
    <source>
        <strain evidence="1 2">PC1</strain>
    </source>
</reference>
<dbReference type="OrthoDB" id="2973047at2"/>
<evidence type="ECO:0000313" key="1">
    <source>
        <dbReference type="EMBL" id="ACT12659.1"/>
    </source>
</evidence>
<sequence length="539" mass="63309">MANTYNIYRFNLSKLQPLLDKATSVGLVKQKEKQVDGYKMEFYFSEDLDGNPIWWWDTYKNFFKDDVTEPKNTFYYGLLICIKNGEEKHGFAITLGKSHFYVNKFIDRDFGIELAVRIASEETILLKKSTYFSGSKKQDISSYKEFIKDSYEPGESVDHLKLKATDQEVWGAKNIIFADSIQMDIEKKPDGLAEVFNKILHAMGNDESIRLPKREIVSDESTIEGLDQTLFNSLKKNDASLRMDEFQVYGVNFCFSFTEYNYEISMKNGRKYFDRQNLDNELTIENISNYVNNHDEITSLDSIYISFSIEDKGSRFVKPLKELLDIHIQKDDLNFFLSNGDWCCFNQPFLSYLGDSLNGIEFIIREPLHESDYQRWRAIKEDKIVKGEDIDNKLTYREHYFNDKQAKDNGFDLLDRELAQINSIESGKRRYKLEIADLYKDEEIISVKISSKDKELIYNIEQSKDSLELIIRKTVAFDRELKYAALWFVFEEDIQRITEKNSIQFLLALQSWKKAVTDHGLTPRIYFSRHVKYTNENNT</sequence>
<organism evidence="1 2">
    <name type="scientific">Pectobacterium carotovorum subsp. carotovorum (strain PC1)</name>
    <dbReference type="NCBI Taxonomy" id="561230"/>
    <lineage>
        <taxon>Bacteria</taxon>
        <taxon>Pseudomonadati</taxon>
        <taxon>Pseudomonadota</taxon>
        <taxon>Gammaproteobacteria</taxon>
        <taxon>Enterobacterales</taxon>
        <taxon>Pectobacteriaceae</taxon>
        <taxon>Pectobacterium</taxon>
    </lineage>
</organism>
<dbReference type="HOGENOM" id="CLU_544840_0_0_6"/>
<dbReference type="KEGG" id="pct:PC1_1618"/>
<dbReference type="InterPro" id="IPR026487">
    <property type="entry name" value="CHP04141"/>
</dbReference>
<dbReference type="RefSeq" id="WP_015839879.1">
    <property type="nucleotide sequence ID" value="NC_012917.1"/>
</dbReference>
<gene>
    <name evidence="1" type="ordered locus">PC1_1618</name>
</gene>
<dbReference type="Pfam" id="PF19614">
    <property type="entry name" value="DUF6119"/>
    <property type="match status" value="1"/>
</dbReference>
<dbReference type="STRING" id="561230.PC1_1618"/>
<accession>C6DEH4</accession>
<evidence type="ECO:0008006" key="3">
    <source>
        <dbReference type="Google" id="ProtNLM"/>
    </source>
</evidence>
<dbReference type="Proteomes" id="UP000002736">
    <property type="component" value="Chromosome"/>
</dbReference>
<proteinExistence type="predicted"/>
<dbReference type="EMBL" id="CP001657">
    <property type="protein sequence ID" value="ACT12659.1"/>
    <property type="molecule type" value="Genomic_DNA"/>
</dbReference>
<evidence type="ECO:0000313" key="2">
    <source>
        <dbReference type="Proteomes" id="UP000002736"/>
    </source>
</evidence>
<dbReference type="NCBIfam" id="TIGR04141">
    <property type="entry name" value="TIGR04141 family sporadically distributed protein"/>
    <property type="match status" value="1"/>
</dbReference>
<protein>
    <recommendedName>
        <fullName evidence="3">Sporadically distributed protein, TIGR04141 family</fullName>
    </recommendedName>
</protein>
<dbReference type="eggNOG" id="ENOG502ZAAI">
    <property type="taxonomic scope" value="Bacteria"/>
</dbReference>
<dbReference type="AlphaFoldDB" id="C6DEH4"/>
<name>C6DEH4_PECCP</name>